<reference evidence="2" key="1">
    <citation type="submission" date="2023-05" db="EMBL/GenBank/DDBJ databases">
        <title>Comparative genomics of Bacillaceae isolates and their secondary metabolite potential.</title>
        <authorList>
            <person name="Song L."/>
            <person name="Nielsen L.J."/>
            <person name="Mohite O."/>
            <person name="Xu X."/>
            <person name="Weber T."/>
            <person name="Kovacs A.T."/>
        </authorList>
    </citation>
    <scope>NUCLEOTIDE SEQUENCE</scope>
    <source>
        <strain evidence="2">XLM17</strain>
    </source>
</reference>
<dbReference type="InterPro" id="IPR025495">
    <property type="entry name" value="DUF4386"/>
</dbReference>
<dbReference type="Proteomes" id="UP001178288">
    <property type="component" value="Chromosome"/>
</dbReference>
<evidence type="ECO:0000256" key="1">
    <source>
        <dbReference type="SAM" id="Phobius"/>
    </source>
</evidence>
<organism evidence="2 3">
    <name type="scientific">Neobacillus novalis</name>
    <dbReference type="NCBI Taxonomy" id="220687"/>
    <lineage>
        <taxon>Bacteria</taxon>
        <taxon>Bacillati</taxon>
        <taxon>Bacillota</taxon>
        <taxon>Bacilli</taxon>
        <taxon>Bacillales</taxon>
        <taxon>Bacillaceae</taxon>
        <taxon>Neobacillus</taxon>
    </lineage>
</organism>
<feature type="transmembrane region" description="Helical" evidence="1">
    <location>
        <begin position="80"/>
        <end position="105"/>
    </location>
</feature>
<feature type="transmembrane region" description="Helical" evidence="1">
    <location>
        <begin position="117"/>
        <end position="138"/>
    </location>
</feature>
<evidence type="ECO:0000313" key="2">
    <source>
        <dbReference type="EMBL" id="WHY86306.1"/>
    </source>
</evidence>
<dbReference type="KEGG" id="nnv:QNH39_27705"/>
<proteinExistence type="predicted"/>
<feature type="transmembrane region" description="Helical" evidence="1">
    <location>
        <begin position="168"/>
        <end position="189"/>
    </location>
</feature>
<keyword evidence="3" id="KW-1185">Reference proteome</keyword>
<evidence type="ECO:0000313" key="3">
    <source>
        <dbReference type="Proteomes" id="UP001178288"/>
    </source>
</evidence>
<feature type="transmembrane region" description="Helical" evidence="1">
    <location>
        <begin position="38"/>
        <end position="60"/>
    </location>
</feature>
<feature type="transmembrane region" description="Helical" evidence="1">
    <location>
        <begin position="228"/>
        <end position="249"/>
    </location>
</feature>
<accession>A0AA95SGR1</accession>
<sequence length="269" mass="29313">MNSNKENSQIGEPLGEDRGVAAHMRDRKVYSFLSAKKAARIVGVLFLLAAVTAVIGLTLYDPILKGPDYLINGSEHANQVILGALMELMLVVSAIGTATTMFPILRKYNETIALWHVCFRFLEAIIITVGVISVLSLLTLSQEFVAAGAPNSSSFQASGILLKAIHDWTFMLGPLFMLGINTMMYSYIFYKSKLVPRFISILGMTGATLVFLCSLLVMFGVIQQISVWGAILALPVAANEMILAVWLIMKGFNDSAIASISSKRQSNEI</sequence>
<dbReference type="RefSeq" id="WP_235845647.1">
    <property type="nucleotide sequence ID" value="NZ_CP126114.1"/>
</dbReference>
<name>A0AA95SGR1_9BACI</name>
<keyword evidence="1" id="KW-0812">Transmembrane</keyword>
<protein>
    <submittedName>
        <fullName evidence="2">DUF4386 domain-containing protein</fullName>
    </submittedName>
</protein>
<keyword evidence="1" id="KW-0472">Membrane</keyword>
<keyword evidence="1" id="KW-1133">Transmembrane helix</keyword>
<feature type="transmembrane region" description="Helical" evidence="1">
    <location>
        <begin position="201"/>
        <end position="222"/>
    </location>
</feature>
<dbReference type="EMBL" id="CP126114">
    <property type="protein sequence ID" value="WHY86306.1"/>
    <property type="molecule type" value="Genomic_DNA"/>
</dbReference>
<gene>
    <name evidence="2" type="ORF">QNH39_27705</name>
</gene>
<dbReference type="AlphaFoldDB" id="A0AA95SGR1"/>
<dbReference type="Pfam" id="PF14329">
    <property type="entry name" value="DUF4386"/>
    <property type="match status" value="1"/>
</dbReference>